<dbReference type="Pfam" id="PF13456">
    <property type="entry name" value="RVT_3"/>
    <property type="match status" value="1"/>
</dbReference>
<dbReference type="SUPFAM" id="SSF53098">
    <property type="entry name" value="Ribonuclease H-like"/>
    <property type="match status" value="1"/>
</dbReference>
<evidence type="ECO:0000313" key="2">
    <source>
        <dbReference type="EMBL" id="BAD61257.1"/>
    </source>
</evidence>
<protein>
    <submittedName>
        <fullName evidence="2">Uncharacterized protein P0416D03.23</fullName>
    </submittedName>
</protein>
<dbReference type="EMBL" id="AP002872">
    <property type="protein sequence ID" value="BAD61257.1"/>
    <property type="molecule type" value="Genomic_DNA"/>
</dbReference>
<name>Q5ZDN1_ORYSJ</name>
<sequence>MKLNVDGSFDLNSGSGGLGVMLRNSSVKSIFSASGFIERCSSPLEAELIACKEGIIMALQWTLLPIIVESGCLVAVNMIQAAKEERSQFAHLIRDIGNLISGDREVLIQKIYRTQNCISHFLANKARAKLCTEFWPDETCNIISQFVCEEAASE</sequence>
<dbReference type="PANTHER" id="PTHR47074:SF11">
    <property type="entry name" value="REVERSE TRANSCRIPTASE-LIKE PROTEIN"/>
    <property type="match status" value="1"/>
</dbReference>
<organism evidence="2">
    <name type="scientific">Oryza sativa subsp. japonica</name>
    <name type="common">Rice</name>
    <dbReference type="NCBI Taxonomy" id="39947"/>
    <lineage>
        <taxon>Eukaryota</taxon>
        <taxon>Viridiplantae</taxon>
        <taxon>Streptophyta</taxon>
        <taxon>Embryophyta</taxon>
        <taxon>Tracheophyta</taxon>
        <taxon>Spermatophyta</taxon>
        <taxon>Magnoliopsida</taxon>
        <taxon>Liliopsida</taxon>
        <taxon>Poales</taxon>
        <taxon>Poaceae</taxon>
        <taxon>BOP clade</taxon>
        <taxon>Oryzoideae</taxon>
        <taxon>Oryzeae</taxon>
        <taxon>Oryzinae</taxon>
        <taxon>Oryza</taxon>
        <taxon>Oryza sativa</taxon>
    </lineage>
</organism>
<dbReference type="GO" id="GO:0003676">
    <property type="term" value="F:nucleic acid binding"/>
    <property type="evidence" value="ECO:0007669"/>
    <property type="project" value="InterPro"/>
</dbReference>
<dbReference type="Proteomes" id="UP000817658">
    <property type="component" value="Chromosome 1"/>
</dbReference>
<reference evidence="2" key="1">
    <citation type="journal article" date="2002" name="Nature">
        <title>The genome sequence and structure of rice chromosome 1.</title>
        <authorList>
            <person name="Sasaki T."/>
            <person name="Matsumoto T."/>
            <person name="Yamamoto K."/>
            <person name="Sakata K."/>
            <person name="Baba T."/>
            <person name="Katayose Y."/>
            <person name="Wu J."/>
            <person name="Niimura Y."/>
            <person name="Cheng Z."/>
            <person name="Nagamura Y."/>
            <person name="Antonio B.A."/>
            <person name="Kanamori H."/>
            <person name="Hosokawa S."/>
            <person name="Masukawa M."/>
            <person name="Arikawa K."/>
            <person name="Chiden Y."/>
            <person name="Hayashi M."/>
            <person name="Okamoto M."/>
            <person name="Ando T."/>
            <person name="Aoki H."/>
            <person name="Arita K."/>
            <person name="Hamada M."/>
            <person name="Harada C."/>
            <person name="Hijishita S."/>
            <person name="Honda M."/>
            <person name="Ichikawa Y."/>
            <person name="Idonuma A."/>
            <person name="Iijima M."/>
            <person name="Ikeda M."/>
            <person name="Ikeno M."/>
            <person name="Itoh S."/>
            <person name="Itoh T."/>
            <person name="Itoh Y."/>
            <person name="Itoh Y."/>
            <person name="Iwabuchi A."/>
            <person name="Kamiya K."/>
            <person name="Karasawa W."/>
            <person name="Katagiri S."/>
            <person name="Kikuta A."/>
            <person name="Kobayashi N."/>
            <person name="Kono I."/>
            <person name="Machita K."/>
            <person name="Maehara T."/>
            <person name="Mizuno H."/>
            <person name="Mizubayashi T."/>
            <person name="Mukai Y."/>
            <person name="Nagasaki H."/>
            <person name="Nakashima M."/>
            <person name="Nakama Y."/>
            <person name="Nakamichi Y."/>
            <person name="Nakamura M."/>
            <person name="Namiki N."/>
            <person name="Negishi M."/>
            <person name="Ohta I."/>
            <person name="Ono N."/>
            <person name="Saji S."/>
            <person name="Sakai K."/>
            <person name="Shibata M."/>
            <person name="Shimokawa T."/>
            <person name="Shomura A."/>
            <person name="Song J."/>
            <person name="Takazaki Y."/>
            <person name="Terasawa K."/>
            <person name="Tsuji K."/>
            <person name="Waki K."/>
            <person name="Yamagata H."/>
            <person name="Yamane H."/>
            <person name="Yoshiki S."/>
            <person name="Yoshihara R."/>
            <person name="Yukawa K."/>
            <person name="Zhong H."/>
            <person name="Iwama H."/>
            <person name="Endo T."/>
            <person name="Ito H."/>
            <person name="Hahn J.H."/>
            <person name="Kim H.I."/>
            <person name="Eun M.Y."/>
            <person name="Yano M."/>
            <person name="Jiang J."/>
            <person name="Gojobori T."/>
        </authorList>
    </citation>
    <scope>NUCLEOTIDE SEQUENCE [LARGE SCALE GENOMIC DNA]</scope>
</reference>
<dbReference type="InterPro" id="IPR052929">
    <property type="entry name" value="RNase_H-like_EbsB-rel"/>
</dbReference>
<dbReference type="InterPro" id="IPR036397">
    <property type="entry name" value="RNaseH_sf"/>
</dbReference>
<dbReference type="CDD" id="cd06222">
    <property type="entry name" value="RNase_H_like"/>
    <property type="match status" value="1"/>
</dbReference>
<dbReference type="GO" id="GO:0004523">
    <property type="term" value="F:RNA-DNA hybrid ribonuclease activity"/>
    <property type="evidence" value="ECO:0007669"/>
    <property type="project" value="InterPro"/>
</dbReference>
<dbReference type="InterPro" id="IPR012337">
    <property type="entry name" value="RNaseH-like_sf"/>
</dbReference>
<dbReference type="InterPro" id="IPR002156">
    <property type="entry name" value="RNaseH_domain"/>
</dbReference>
<evidence type="ECO:0000259" key="1">
    <source>
        <dbReference type="Pfam" id="PF13456"/>
    </source>
</evidence>
<gene>
    <name evidence="2" type="primary">P0416D03.23</name>
</gene>
<dbReference type="AlphaFoldDB" id="Q5ZDN1"/>
<feature type="domain" description="RNase H type-1" evidence="1">
    <location>
        <begin position="4"/>
        <end position="126"/>
    </location>
</feature>
<dbReference type="Gene3D" id="3.30.420.10">
    <property type="entry name" value="Ribonuclease H-like superfamily/Ribonuclease H"/>
    <property type="match status" value="1"/>
</dbReference>
<dbReference type="PANTHER" id="PTHR47074">
    <property type="entry name" value="BNAC02G40300D PROTEIN"/>
    <property type="match status" value="1"/>
</dbReference>
<dbReference type="InterPro" id="IPR044730">
    <property type="entry name" value="RNase_H-like_dom_plant"/>
</dbReference>
<accession>Q5ZDN1</accession>
<proteinExistence type="predicted"/>